<evidence type="ECO:0000313" key="3">
    <source>
        <dbReference type="Proteomes" id="UP000233781"/>
    </source>
</evidence>
<dbReference type="PANTHER" id="PTHR39175">
    <property type="entry name" value="FAMILY PROTEIN, PUTATIVE (AFU_ORTHOLOGUE AFUA_3G15060)-RELATED"/>
    <property type="match status" value="1"/>
</dbReference>
<sequence>MAVVGLHHVQIACPPGSEDILRGWYGGVLGMPEIPKPAALAVRGGVWFEAGDRQLHCGVEDGFAPALKAHPCFLVDDVDAAARAVAQAGGAVRWSAEIAGVRRFHTDDPVGNRIELQQA</sequence>
<dbReference type="PANTHER" id="PTHR39175:SF1">
    <property type="entry name" value="FAMILY PROTEIN, PUTATIVE (AFU_ORTHOLOGUE AFUA_3G15060)-RELATED"/>
    <property type="match status" value="1"/>
</dbReference>
<organism evidence="2 3">
    <name type="scientific">Phycicoccus duodecadis</name>
    <dbReference type="NCBI Taxonomy" id="173053"/>
    <lineage>
        <taxon>Bacteria</taxon>
        <taxon>Bacillati</taxon>
        <taxon>Actinomycetota</taxon>
        <taxon>Actinomycetes</taxon>
        <taxon>Micrococcales</taxon>
        <taxon>Intrasporangiaceae</taxon>
        <taxon>Phycicoccus</taxon>
    </lineage>
</organism>
<dbReference type="PROSITE" id="PS51819">
    <property type="entry name" value="VOC"/>
    <property type="match status" value="1"/>
</dbReference>
<name>A0A2N3YKS3_9MICO</name>
<dbReference type="Gene3D" id="3.10.180.10">
    <property type="entry name" value="2,3-Dihydroxybiphenyl 1,2-Dioxygenase, domain 1"/>
    <property type="match status" value="1"/>
</dbReference>
<proteinExistence type="predicted"/>
<dbReference type="SUPFAM" id="SSF54593">
    <property type="entry name" value="Glyoxalase/Bleomycin resistance protein/Dihydroxybiphenyl dioxygenase"/>
    <property type="match status" value="1"/>
</dbReference>
<gene>
    <name evidence="2" type="ORF">ATL31_2311</name>
</gene>
<dbReference type="AlphaFoldDB" id="A0A2N3YKS3"/>
<dbReference type="EMBL" id="PJNE01000001">
    <property type="protein sequence ID" value="PKW27467.1"/>
    <property type="molecule type" value="Genomic_DNA"/>
</dbReference>
<keyword evidence="3" id="KW-1185">Reference proteome</keyword>
<dbReference type="OrthoDB" id="9813630at2"/>
<dbReference type="Proteomes" id="UP000233781">
    <property type="component" value="Unassembled WGS sequence"/>
</dbReference>
<dbReference type="RefSeq" id="WP_101395886.1">
    <property type="nucleotide sequence ID" value="NZ_PJNE01000001.1"/>
</dbReference>
<protein>
    <recommendedName>
        <fullName evidence="1">VOC domain-containing protein</fullName>
    </recommendedName>
</protein>
<evidence type="ECO:0000259" key="1">
    <source>
        <dbReference type="PROSITE" id="PS51819"/>
    </source>
</evidence>
<dbReference type="InterPro" id="IPR029068">
    <property type="entry name" value="Glyas_Bleomycin-R_OHBP_Dase"/>
</dbReference>
<feature type="domain" description="VOC" evidence="1">
    <location>
        <begin position="5"/>
        <end position="119"/>
    </location>
</feature>
<comment type="caution">
    <text evidence="2">The sequence shown here is derived from an EMBL/GenBank/DDBJ whole genome shotgun (WGS) entry which is preliminary data.</text>
</comment>
<evidence type="ECO:0000313" key="2">
    <source>
        <dbReference type="EMBL" id="PKW27467.1"/>
    </source>
</evidence>
<reference evidence="2 3" key="1">
    <citation type="submission" date="2017-12" db="EMBL/GenBank/DDBJ databases">
        <title>Sequencing the genomes of 1000 Actinobacteria strains.</title>
        <authorList>
            <person name="Klenk H.-P."/>
        </authorList>
    </citation>
    <scope>NUCLEOTIDE SEQUENCE [LARGE SCALE GENOMIC DNA]</scope>
    <source>
        <strain evidence="2 3">DSM 12806</strain>
    </source>
</reference>
<dbReference type="InterPro" id="IPR037523">
    <property type="entry name" value="VOC_core"/>
</dbReference>
<accession>A0A2N3YKS3</accession>